<feature type="region of interest" description="Disordered" evidence="6">
    <location>
        <begin position="326"/>
        <end position="373"/>
    </location>
</feature>
<dbReference type="RefSeq" id="WP_120203178.1">
    <property type="nucleotide sequence ID" value="NZ_CP032514.1"/>
</dbReference>
<keyword evidence="2" id="KW-0645">Protease</keyword>
<evidence type="ECO:0000256" key="4">
    <source>
        <dbReference type="ARBA" id="ARBA00022825"/>
    </source>
</evidence>
<keyword evidence="4" id="KW-0720">Serine protease</keyword>
<dbReference type="Pfam" id="PF00082">
    <property type="entry name" value="Peptidase_S8"/>
    <property type="match status" value="1"/>
</dbReference>
<accession>A0ABM6Z1D4</accession>
<name>A0ABM6Z1D4_9ACTO</name>
<sequence length="576" mass="58107">MRGRTPEGHRPDAESRGSWAVRRCGLLHLPWRLLVVAAVGVWLAALAAAGPTAAAPVEPDDPAQEETQQAQEEPSPQEEATDSQAEETPSPEPEPTQEPDEAEPTDEPTQETDEVEPQEEPAPVAPAPVQTAPPAVNQELSGCGELAEEGALDEEAQDEETPVPLIEDAPAVFSQVGVEAAWEVSRGTDVVVAVVSSGVDASNPHLEGAVVPGADLMSGGDGTVDEDGQGTAVAGLIASRPVEDSGLVGVARESLIMPVRVFSGTSEAVVEEGRGPQAWRTAQGIRWAADNGAQVVVVPQALEDDAPELAEAVAYAAQEGALVVASGGQAEQGEPDSGQGGAQGSSATSTPAGTGGASPGAGDGDQDTDTTEEPRYPAAYEEALGVTALDADAAVSDAVVHGSHLDLAVPAQSVLTTFLGQGDCLVARNAPSASLATGYAAGVAALVVAAYPQEDPAEWGYRLTVTALRAIPEQASPTVGWGVIAPYAALDFVNDGTALGPDNPRGARQAATPAQAWATPPVSDPGPARRASLARRAGTAGAVVLALGLVGSRIRSGNASGSRSALGGGGGSAPRL</sequence>
<feature type="compositionally biased region" description="Low complexity" evidence="6">
    <location>
        <begin position="127"/>
        <end position="137"/>
    </location>
</feature>
<dbReference type="InterPro" id="IPR000209">
    <property type="entry name" value="Peptidase_S8/S53_dom"/>
</dbReference>
<dbReference type="InterPro" id="IPR015500">
    <property type="entry name" value="Peptidase_S8_subtilisin-rel"/>
</dbReference>
<organism evidence="8 9">
    <name type="scientific">Actinomyces lilanjuaniae</name>
    <dbReference type="NCBI Taxonomy" id="2321394"/>
    <lineage>
        <taxon>Bacteria</taxon>
        <taxon>Bacillati</taxon>
        <taxon>Actinomycetota</taxon>
        <taxon>Actinomycetes</taxon>
        <taxon>Actinomycetales</taxon>
        <taxon>Actinomycetaceae</taxon>
        <taxon>Actinomyces</taxon>
    </lineage>
</organism>
<evidence type="ECO:0000313" key="8">
    <source>
        <dbReference type="EMBL" id="AYD88945.1"/>
    </source>
</evidence>
<evidence type="ECO:0000256" key="1">
    <source>
        <dbReference type="ARBA" id="ARBA00011073"/>
    </source>
</evidence>
<proteinExistence type="inferred from homology"/>
<feature type="compositionally biased region" description="Gly residues" evidence="6">
    <location>
        <begin position="566"/>
        <end position="576"/>
    </location>
</feature>
<dbReference type="InterPro" id="IPR036852">
    <property type="entry name" value="Peptidase_S8/S53_dom_sf"/>
</dbReference>
<dbReference type="PROSITE" id="PS51892">
    <property type="entry name" value="SUBTILASE"/>
    <property type="match status" value="1"/>
</dbReference>
<keyword evidence="9" id="KW-1185">Reference proteome</keyword>
<evidence type="ECO:0000256" key="6">
    <source>
        <dbReference type="SAM" id="MobiDB-lite"/>
    </source>
</evidence>
<feature type="compositionally biased region" description="Low complexity" evidence="6">
    <location>
        <begin position="504"/>
        <end position="521"/>
    </location>
</feature>
<dbReference type="InterPro" id="IPR050131">
    <property type="entry name" value="Peptidase_S8_subtilisin-like"/>
</dbReference>
<feature type="region of interest" description="Disordered" evidence="6">
    <location>
        <begin position="53"/>
        <end position="137"/>
    </location>
</feature>
<comment type="similarity">
    <text evidence="1 5">Belongs to the peptidase S8 family.</text>
</comment>
<dbReference type="SUPFAM" id="SSF52743">
    <property type="entry name" value="Subtilisin-like"/>
    <property type="match status" value="1"/>
</dbReference>
<reference evidence="8 9" key="1">
    <citation type="submission" date="2018-09" db="EMBL/GenBank/DDBJ databases">
        <authorList>
            <person name="Li J."/>
        </authorList>
    </citation>
    <scope>NUCLEOTIDE SEQUENCE [LARGE SCALE GENOMIC DNA]</scope>
    <source>
        <strain evidence="8 9">2129</strain>
    </source>
</reference>
<dbReference type="Gene3D" id="3.40.50.200">
    <property type="entry name" value="Peptidase S8/S53 domain"/>
    <property type="match status" value="1"/>
</dbReference>
<feature type="region of interest" description="Disordered" evidence="6">
    <location>
        <begin position="556"/>
        <end position="576"/>
    </location>
</feature>
<evidence type="ECO:0000256" key="2">
    <source>
        <dbReference type="ARBA" id="ARBA00022670"/>
    </source>
</evidence>
<feature type="compositionally biased region" description="Low complexity" evidence="6">
    <location>
        <begin position="556"/>
        <end position="565"/>
    </location>
</feature>
<comment type="caution">
    <text evidence="5">Lacks conserved residue(s) required for the propagation of feature annotation.</text>
</comment>
<feature type="compositionally biased region" description="Acidic residues" evidence="6">
    <location>
        <begin position="75"/>
        <end position="85"/>
    </location>
</feature>
<feature type="compositionally biased region" description="Acidic residues" evidence="6">
    <location>
        <begin position="95"/>
        <end position="119"/>
    </location>
</feature>
<dbReference type="PANTHER" id="PTHR43806">
    <property type="entry name" value="PEPTIDASE S8"/>
    <property type="match status" value="1"/>
</dbReference>
<feature type="compositionally biased region" description="Low complexity" evidence="6">
    <location>
        <begin position="65"/>
        <end position="74"/>
    </location>
</feature>
<dbReference type="PRINTS" id="PR00723">
    <property type="entry name" value="SUBTILISIN"/>
</dbReference>
<feature type="compositionally biased region" description="Gly residues" evidence="6">
    <location>
        <begin position="353"/>
        <end position="363"/>
    </location>
</feature>
<gene>
    <name evidence="8" type="ORF">D5R93_00710</name>
</gene>
<keyword evidence="3" id="KW-0378">Hydrolase</keyword>
<evidence type="ECO:0000256" key="3">
    <source>
        <dbReference type="ARBA" id="ARBA00022801"/>
    </source>
</evidence>
<feature type="domain" description="Peptidase S8/S53" evidence="7">
    <location>
        <begin position="187"/>
        <end position="482"/>
    </location>
</feature>
<protein>
    <submittedName>
        <fullName evidence="8">Peptidase S8</fullName>
    </submittedName>
</protein>
<evidence type="ECO:0000313" key="9">
    <source>
        <dbReference type="Proteomes" id="UP000273001"/>
    </source>
</evidence>
<feature type="region of interest" description="Disordered" evidence="6">
    <location>
        <begin position="500"/>
        <end position="529"/>
    </location>
</feature>
<dbReference type="PANTHER" id="PTHR43806:SF11">
    <property type="entry name" value="CEREVISIN-RELATED"/>
    <property type="match status" value="1"/>
</dbReference>
<dbReference type="Proteomes" id="UP000273001">
    <property type="component" value="Chromosome"/>
</dbReference>
<evidence type="ECO:0000259" key="7">
    <source>
        <dbReference type="Pfam" id="PF00082"/>
    </source>
</evidence>
<evidence type="ECO:0000256" key="5">
    <source>
        <dbReference type="PROSITE-ProRule" id="PRU01240"/>
    </source>
</evidence>
<dbReference type="EMBL" id="CP032514">
    <property type="protein sequence ID" value="AYD88945.1"/>
    <property type="molecule type" value="Genomic_DNA"/>
</dbReference>